<dbReference type="OMA" id="NRPWYYV"/>
<reference evidence="3" key="1">
    <citation type="journal article" date="2020" name="PLoS Negl. Trop. Dis.">
        <title>High-quality nuclear genome for Sarcoptes scabiei-A critical resource for a neglected parasite.</title>
        <authorList>
            <person name="Korhonen P.K."/>
            <person name="Gasser R.B."/>
            <person name="Ma G."/>
            <person name="Wang T."/>
            <person name="Stroehlein A.J."/>
            <person name="Young N.D."/>
            <person name="Ang C.S."/>
            <person name="Fernando D.D."/>
            <person name="Lu H.C."/>
            <person name="Taylor S."/>
            <person name="Reynolds S.L."/>
            <person name="Mofiz E."/>
            <person name="Najaraj S.H."/>
            <person name="Gowda H."/>
            <person name="Madugundu A."/>
            <person name="Renuse S."/>
            <person name="Holt D."/>
            <person name="Pandey A."/>
            <person name="Papenfuss A.T."/>
            <person name="Fischer K."/>
        </authorList>
    </citation>
    <scope>NUCLEOTIDE SEQUENCE [LARGE SCALE GENOMIC DNA]</scope>
</reference>
<reference evidence="2" key="3">
    <citation type="submission" date="2022-06" db="UniProtKB">
        <authorList>
            <consortium name="EnsemblMetazoa"/>
        </authorList>
    </citation>
    <scope>IDENTIFICATION</scope>
</reference>
<gene>
    <name evidence="1" type="ORF">SSS_5155</name>
</gene>
<dbReference type="AlphaFoldDB" id="A0A834R402"/>
<proteinExistence type="predicted"/>
<dbReference type="EnsemblMetazoa" id="SSS_5155s_mrna">
    <property type="protein sequence ID" value="KAF7489290.1"/>
    <property type="gene ID" value="SSS_5155"/>
</dbReference>
<evidence type="ECO:0000313" key="3">
    <source>
        <dbReference type="Proteomes" id="UP000070412"/>
    </source>
</evidence>
<name>A0A834R402_SARSC</name>
<reference evidence="1" key="2">
    <citation type="submission" date="2020-01" db="EMBL/GenBank/DDBJ databases">
        <authorList>
            <person name="Korhonen P.K.K."/>
            <person name="Guangxu M.G."/>
            <person name="Wang T.W."/>
            <person name="Stroehlein A.J.S."/>
            <person name="Young N.D."/>
            <person name="Ang C.-S.A."/>
            <person name="Fernando D.W.F."/>
            <person name="Lu H.L."/>
            <person name="Taylor S.T."/>
            <person name="Ehtesham M.E.M."/>
            <person name="Najaraj S.H.N."/>
            <person name="Harsha G.H.G."/>
            <person name="Madugundu A.M."/>
            <person name="Renuse S.R."/>
            <person name="Holt D.H."/>
            <person name="Pandey A.P."/>
            <person name="Papenfuss A.P."/>
            <person name="Gasser R.B.G."/>
            <person name="Fischer K.F."/>
        </authorList>
    </citation>
    <scope>NUCLEOTIDE SEQUENCE</scope>
    <source>
        <strain evidence="1">SSS_KF_BRIS2020</strain>
    </source>
</reference>
<organism evidence="1">
    <name type="scientific">Sarcoptes scabiei</name>
    <name type="common">Itch mite</name>
    <name type="synonym">Acarus scabiei</name>
    <dbReference type="NCBI Taxonomy" id="52283"/>
    <lineage>
        <taxon>Eukaryota</taxon>
        <taxon>Metazoa</taxon>
        <taxon>Ecdysozoa</taxon>
        <taxon>Arthropoda</taxon>
        <taxon>Chelicerata</taxon>
        <taxon>Arachnida</taxon>
        <taxon>Acari</taxon>
        <taxon>Acariformes</taxon>
        <taxon>Sarcoptiformes</taxon>
        <taxon>Astigmata</taxon>
        <taxon>Psoroptidia</taxon>
        <taxon>Sarcoptoidea</taxon>
        <taxon>Sarcoptidae</taxon>
        <taxon>Sarcoptinae</taxon>
        <taxon>Sarcoptes</taxon>
    </lineage>
</organism>
<dbReference type="EMBL" id="WVUK01000065">
    <property type="protein sequence ID" value="KAF7489290.1"/>
    <property type="molecule type" value="Genomic_DNA"/>
</dbReference>
<keyword evidence="3" id="KW-1185">Reference proteome</keyword>
<evidence type="ECO:0000313" key="2">
    <source>
        <dbReference type="EnsemblMetazoa" id="KAF7489290.1"/>
    </source>
</evidence>
<dbReference type="OrthoDB" id="6512765at2759"/>
<dbReference type="Proteomes" id="UP000070412">
    <property type="component" value="Unassembled WGS sequence"/>
</dbReference>
<evidence type="ECO:0000313" key="1">
    <source>
        <dbReference type="EMBL" id="KAF7489290.1"/>
    </source>
</evidence>
<accession>A0A834R402</accession>
<protein>
    <submittedName>
        <fullName evidence="1 2">Uncharacterized protein</fullName>
    </submittedName>
</protein>
<sequence length="323" mass="39503">MPNRPWYYVPGNNQLSEKRLVLKLDREANKQIQNEKLMDYYNKCKSEAKLSSNWEQKRRLVKSNRESRIKDSIGLSAVPFHIDDPNQLEIDRKNYENNLKLFRTQLSDYEIISRRYKNDYIDASLAIDYLLKQVEIYDEIKQRRKKFLLDWSKNFKSEIYNYVNDPLRQMCFSIRTMLEFYKSIVAANVERMKRFNSMQKFFNRSESEDLDELNQRCLQIIELYISLNEIRDQHFQNMFYEERDSHWLEQRKIWSQEITIWDEVFVELFDSNYHLVRKRIDEILCEQRSSLKERLKRLRNLECSIDRFNADENLRSILFLGLD</sequence>